<gene>
    <name evidence="1" type="ORF">BJ085DRAFT_34048</name>
</gene>
<dbReference type="AlphaFoldDB" id="A0A4P9ZSX6"/>
<dbReference type="EMBL" id="ML002830">
    <property type="protein sequence ID" value="RKP35600.1"/>
    <property type="molecule type" value="Genomic_DNA"/>
</dbReference>
<sequence>MNQDERLLMGYTPFDRNHYEAEIKRQTQHMQDTCHAIVDDMANLVSELANILSDHMESQVADIHRRFQTQAQEIQEKEEYQESLHIQLLTFVGVMKSAYTELFESMGQPSHGSLS</sequence>
<proteinExistence type="predicted"/>
<evidence type="ECO:0000313" key="2">
    <source>
        <dbReference type="Proteomes" id="UP000268162"/>
    </source>
</evidence>
<keyword evidence="2" id="KW-1185">Reference proteome</keyword>
<protein>
    <submittedName>
        <fullName evidence="1">Uncharacterized protein</fullName>
    </submittedName>
</protein>
<organism evidence="1 2">
    <name type="scientific">Dimargaris cristalligena</name>
    <dbReference type="NCBI Taxonomy" id="215637"/>
    <lineage>
        <taxon>Eukaryota</taxon>
        <taxon>Fungi</taxon>
        <taxon>Fungi incertae sedis</taxon>
        <taxon>Zoopagomycota</taxon>
        <taxon>Kickxellomycotina</taxon>
        <taxon>Dimargaritomycetes</taxon>
        <taxon>Dimargaritales</taxon>
        <taxon>Dimargaritaceae</taxon>
        <taxon>Dimargaris</taxon>
    </lineage>
</organism>
<name>A0A4P9ZSX6_9FUNG</name>
<dbReference type="Proteomes" id="UP000268162">
    <property type="component" value="Unassembled WGS sequence"/>
</dbReference>
<evidence type="ECO:0000313" key="1">
    <source>
        <dbReference type="EMBL" id="RKP35600.1"/>
    </source>
</evidence>
<accession>A0A4P9ZSX6</accession>
<reference evidence="2" key="1">
    <citation type="journal article" date="2018" name="Nat. Microbiol.">
        <title>Leveraging single-cell genomics to expand the fungal tree of life.</title>
        <authorList>
            <person name="Ahrendt S.R."/>
            <person name="Quandt C.A."/>
            <person name="Ciobanu D."/>
            <person name="Clum A."/>
            <person name="Salamov A."/>
            <person name="Andreopoulos B."/>
            <person name="Cheng J.F."/>
            <person name="Woyke T."/>
            <person name="Pelin A."/>
            <person name="Henrissat B."/>
            <person name="Reynolds N.K."/>
            <person name="Benny G.L."/>
            <person name="Smith M.E."/>
            <person name="James T.Y."/>
            <person name="Grigoriev I.V."/>
        </authorList>
    </citation>
    <scope>NUCLEOTIDE SEQUENCE [LARGE SCALE GENOMIC DNA]</scope>
    <source>
        <strain evidence="2">RSA 468</strain>
    </source>
</reference>